<keyword evidence="1" id="KW-0175">Coiled coil</keyword>
<evidence type="ECO:0000313" key="2">
    <source>
        <dbReference type="EMBL" id="QYA18621.1"/>
    </source>
</evidence>
<name>A0A8F8PKC3_9VIRU</name>
<accession>A0A8F8PKC3</accession>
<gene>
    <name evidence="2" type="ORF">KOM_12_353</name>
</gene>
<sequence>MATEEQEVVDKVLRILDVADENLHPKYEVYKAKEAFHRLLAIKQQPDISVKESDDAIKANQIIEEQLGRIAQLESQMVKLQQENKCLSTTLRAMESWTSVLINQSKKPKCKKIK</sequence>
<protein>
    <submittedName>
        <fullName evidence="2">Uncharacterized protein</fullName>
    </submittedName>
</protein>
<proteinExistence type="predicted"/>
<feature type="coiled-coil region" evidence="1">
    <location>
        <begin position="56"/>
        <end position="90"/>
    </location>
</feature>
<dbReference type="EMBL" id="MZ420154">
    <property type="protein sequence ID" value="QYA18621.1"/>
    <property type="molecule type" value="Genomic_DNA"/>
</dbReference>
<evidence type="ECO:0000256" key="1">
    <source>
        <dbReference type="SAM" id="Coils"/>
    </source>
</evidence>
<organism evidence="2">
    <name type="scientific">Clandestinovirus</name>
    <dbReference type="NCBI Taxonomy" id="2831644"/>
    <lineage>
        <taxon>Viruses</taxon>
    </lineage>
</organism>
<reference evidence="2" key="1">
    <citation type="submission" date="2021-06" db="EMBL/GenBank/DDBJ databases">
        <authorList>
            <person name="Rolland C."/>
        </authorList>
    </citation>
    <scope>NUCLEOTIDE SEQUENCE</scope>
    <source>
        <strain evidence="2">347.936635</strain>
    </source>
</reference>